<dbReference type="InterPro" id="IPR009075">
    <property type="entry name" value="AcylCo_DH/oxidase_C"/>
</dbReference>
<dbReference type="InterPro" id="IPR036250">
    <property type="entry name" value="AcylCo_DH-like_C"/>
</dbReference>
<sequence length="363" mass="40269">MGDRIPRERQQLVRDRHTEQTPQHSSLQHVGTGGQGEACWAMGTMLRSADNPSHFQPHPRLGLACRAIWESEFNVYGMERLQPLTLLCWLPFVPRVLSLAREYASKRIVFGKLIRDHPLHMQTMARLEVETRGAFLLLMETARLLGLEETHMASEEDLHLLRLLTPVAKLYTGKQAIAVISEGLECFGGQGYLEDTGLPVALRDAQVLTIWEGTTNILALDVLRSLVKSQGQVLAAFFSSVQGKLELASSISELDSPVRLVQDALRRLGQFTQRVSSEGAAAMELAARDFAYTLARIYTGALLLEHAARPDASSTDAYVAQRWCKQDLCPVESEEKAGYYYGKAAAMDTSLVYEGSPVLKGKL</sequence>
<organism evidence="5 6">
    <name type="scientific">Pelusios castaneus</name>
    <name type="common">West African mud turtle</name>
    <dbReference type="NCBI Taxonomy" id="367368"/>
    <lineage>
        <taxon>Eukaryota</taxon>
        <taxon>Metazoa</taxon>
        <taxon>Chordata</taxon>
        <taxon>Craniata</taxon>
        <taxon>Vertebrata</taxon>
        <taxon>Euteleostomi</taxon>
        <taxon>Archelosauria</taxon>
        <taxon>Testudinata</taxon>
        <taxon>Testudines</taxon>
        <taxon>Pleurodira</taxon>
        <taxon>Pelomedusidae</taxon>
        <taxon>Pelusios</taxon>
    </lineage>
</organism>
<feature type="domain" description="Acyl-CoA dehydrogenase/oxidase C-terminal" evidence="3">
    <location>
        <begin position="88"/>
        <end position="226"/>
    </location>
</feature>
<dbReference type="AlphaFoldDB" id="A0A8C8VFS8"/>
<proteinExistence type="predicted"/>
<dbReference type="Proteomes" id="UP000694393">
    <property type="component" value="Unplaced"/>
</dbReference>
<evidence type="ECO:0000313" key="6">
    <source>
        <dbReference type="Proteomes" id="UP000694393"/>
    </source>
</evidence>
<dbReference type="PANTHER" id="PTHR42707">
    <property type="entry name" value="ACYL-COA DEHYDROGENASE"/>
    <property type="match status" value="1"/>
</dbReference>
<dbReference type="Ensembl" id="ENSPCET00000004532.1">
    <property type="protein sequence ID" value="ENSPCEP00000004387.1"/>
    <property type="gene ID" value="ENSPCEG00000003541.1"/>
</dbReference>
<dbReference type="InterPro" id="IPR053998">
    <property type="entry name" value="ACDH-11_C"/>
</dbReference>
<reference evidence="5" key="1">
    <citation type="submission" date="2025-08" db="UniProtKB">
        <authorList>
            <consortium name="Ensembl"/>
        </authorList>
    </citation>
    <scope>IDENTIFICATION</scope>
</reference>
<dbReference type="PANTHER" id="PTHR42707:SF2">
    <property type="entry name" value="ACD11 DEHYDROGENASE"/>
    <property type="match status" value="1"/>
</dbReference>
<name>A0A8C8VFS8_9SAUR</name>
<evidence type="ECO:0000313" key="5">
    <source>
        <dbReference type="Ensembl" id="ENSPCEP00000004387.1"/>
    </source>
</evidence>
<evidence type="ECO:0008006" key="7">
    <source>
        <dbReference type="Google" id="ProtNLM"/>
    </source>
</evidence>
<protein>
    <recommendedName>
        <fullName evidence="7">Acyl-CoA dehydrogenase family member 11-like</fullName>
    </recommendedName>
</protein>
<dbReference type="InterPro" id="IPR052904">
    <property type="entry name" value="Acyl-CoA_dehydrogenase-like"/>
</dbReference>
<evidence type="ECO:0000259" key="3">
    <source>
        <dbReference type="Pfam" id="PF00441"/>
    </source>
</evidence>
<dbReference type="Pfam" id="PF00441">
    <property type="entry name" value="Acyl-CoA_dh_1"/>
    <property type="match status" value="1"/>
</dbReference>
<dbReference type="GO" id="GO:0003995">
    <property type="term" value="F:acyl-CoA dehydrogenase activity"/>
    <property type="evidence" value="ECO:0007669"/>
    <property type="project" value="TreeGrafter"/>
</dbReference>
<reference evidence="5" key="2">
    <citation type="submission" date="2025-09" db="UniProtKB">
        <authorList>
            <consortium name="Ensembl"/>
        </authorList>
    </citation>
    <scope>IDENTIFICATION</scope>
</reference>
<accession>A0A8C8VFS8</accession>
<dbReference type="SUPFAM" id="SSF47203">
    <property type="entry name" value="Acyl-CoA dehydrogenase C-terminal domain-like"/>
    <property type="match status" value="1"/>
</dbReference>
<feature type="compositionally biased region" description="Polar residues" evidence="2">
    <location>
        <begin position="20"/>
        <end position="29"/>
    </location>
</feature>
<dbReference type="Gene3D" id="1.20.140.10">
    <property type="entry name" value="Butyryl-CoA Dehydrogenase, subunit A, domain 3"/>
    <property type="match status" value="1"/>
</dbReference>
<feature type="compositionally biased region" description="Basic and acidic residues" evidence="2">
    <location>
        <begin position="1"/>
        <end position="19"/>
    </location>
</feature>
<evidence type="ECO:0000256" key="1">
    <source>
        <dbReference type="ARBA" id="ARBA00022630"/>
    </source>
</evidence>
<feature type="region of interest" description="Disordered" evidence="2">
    <location>
        <begin position="1"/>
        <end position="34"/>
    </location>
</feature>
<dbReference type="Pfam" id="PF22217">
    <property type="entry name" value="ACDH-11_C"/>
    <property type="match status" value="1"/>
</dbReference>
<feature type="domain" description="Acyl-CoA dehydrogenase 11-like C-terminal" evidence="4">
    <location>
        <begin position="232"/>
        <end position="353"/>
    </location>
</feature>
<evidence type="ECO:0000256" key="2">
    <source>
        <dbReference type="SAM" id="MobiDB-lite"/>
    </source>
</evidence>
<keyword evidence="6" id="KW-1185">Reference proteome</keyword>
<evidence type="ECO:0000259" key="4">
    <source>
        <dbReference type="Pfam" id="PF22217"/>
    </source>
</evidence>
<keyword evidence="1" id="KW-0285">Flavoprotein</keyword>